<dbReference type="EMBL" id="FUWU01000067">
    <property type="protein sequence ID" value="SKA12892.1"/>
    <property type="molecule type" value="Genomic_DNA"/>
</dbReference>
<dbReference type="Pfam" id="PF08378">
    <property type="entry name" value="NERD"/>
    <property type="match status" value="1"/>
</dbReference>
<accession>A0A1T4RA62</accession>
<organism evidence="2 3">
    <name type="scientific">Fibrobacter intestinalis</name>
    <dbReference type="NCBI Taxonomy" id="28122"/>
    <lineage>
        <taxon>Bacteria</taxon>
        <taxon>Pseudomonadati</taxon>
        <taxon>Fibrobacterota</taxon>
        <taxon>Fibrobacteria</taxon>
        <taxon>Fibrobacterales</taxon>
        <taxon>Fibrobacteraceae</taxon>
        <taxon>Fibrobacter</taxon>
    </lineage>
</organism>
<feature type="domain" description="NERD" evidence="1">
    <location>
        <begin position="9"/>
        <end position="125"/>
    </location>
</feature>
<evidence type="ECO:0000313" key="2">
    <source>
        <dbReference type="EMBL" id="SKA12892.1"/>
    </source>
</evidence>
<dbReference type="STRING" id="28122.SAMN02745108_02621"/>
<name>A0A1T4RA62_9BACT</name>
<dbReference type="RefSeq" id="WP_078777299.1">
    <property type="nucleotide sequence ID" value="NZ_FUWU01000067.1"/>
</dbReference>
<dbReference type="PROSITE" id="PS50965">
    <property type="entry name" value="NERD"/>
    <property type="match status" value="1"/>
</dbReference>
<evidence type="ECO:0000313" key="3">
    <source>
        <dbReference type="Proteomes" id="UP000190449"/>
    </source>
</evidence>
<evidence type="ECO:0000259" key="1">
    <source>
        <dbReference type="PROSITE" id="PS50965"/>
    </source>
</evidence>
<gene>
    <name evidence="2" type="ORF">SAMN02745108_02621</name>
</gene>
<reference evidence="2 3" key="1">
    <citation type="submission" date="2017-02" db="EMBL/GenBank/DDBJ databases">
        <authorList>
            <person name="Peterson S.W."/>
        </authorList>
    </citation>
    <scope>NUCLEOTIDE SEQUENCE [LARGE SCALE GENOMIC DNA]</scope>
    <source>
        <strain evidence="2 3">ATCC 43854</strain>
    </source>
</reference>
<proteinExistence type="predicted"/>
<dbReference type="Proteomes" id="UP000190449">
    <property type="component" value="Unassembled WGS sequence"/>
</dbReference>
<protein>
    <submittedName>
        <fullName evidence="2">Nuclease-related domain-containing protein</fullName>
    </submittedName>
</protein>
<dbReference type="InterPro" id="IPR011528">
    <property type="entry name" value="NERD"/>
</dbReference>
<dbReference type="AlphaFoldDB" id="A0A1T4RA62"/>
<sequence length="187" mass="21395">MWFFQNQIVGHIGEKHTANRIRAISKGTVFRDVYVEGSHGVQQIDIIAVTEKGILVVEKKTYIGLIVGNAYDKQWTVIAGWGKKKYSMKNPHHQNYGHIMALHEKFPALKDKFIDLVIFGNNAKLGDRIPEGTICDRDFKKFYRNLPTRMNTQEIESAARNIAALNSDMARLKAMHKQKIRGMRKGL</sequence>